<gene>
    <name evidence="1" type="ORF">L596_025426</name>
</gene>
<dbReference type="Proteomes" id="UP000298663">
    <property type="component" value="Unassembled WGS sequence"/>
</dbReference>
<dbReference type="AlphaFoldDB" id="A0A4U5M7R0"/>
<proteinExistence type="predicted"/>
<evidence type="ECO:0000313" key="1">
    <source>
        <dbReference type="EMBL" id="TKR64959.1"/>
    </source>
</evidence>
<name>A0A4U5M7R0_STECR</name>
<reference evidence="1 2" key="1">
    <citation type="journal article" date="2015" name="Genome Biol.">
        <title>Comparative genomics of Steinernema reveals deeply conserved gene regulatory networks.</title>
        <authorList>
            <person name="Dillman A.R."/>
            <person name="Macchietto M."/>
            <person name="Porter C.F."/>
            <person name="Rogers A."/>
            <person name="Williams B."/>
            <person name="Antoshechkin I."/>
            <person name="Lee M.M."/>
            <person name="Goodwin Z."/>
            <person name="Lu X."/>
            <person name="Lewis E.E."/>
            <person name="Goodrich-Blair H."/>
            <person name="Stock S.P."/>
            <person name="Adams B.J."/>
            <person name="Sternberg P.W."/>
            <person name="Mortazavi A."/>
        </authorList>
    </citation>
    <scope>NUCLEOTIDE SEQUENCE [LARGE SCALE GENOMIC DNA]</scope>
    <source>
        <strain evidence="1 2">ALL</strain>
    </source>
</reference>
<organism evidence="1 2">
    <name type="scientific">Steinernema carpocapsae</name>
    <name type="common">Entomopathogenic nematode</name>
    <dbReference type="NCBI Taxonomy" id="34508"/>
    <lineage>
        <taxon>Eukaryota</taxon>
        <taxon>Metazoa</taxon>
        <taxon>Ecdysozoa</taxon>
        <taxon>Nematoda</taxon>
        <taxon>Chromadorea</taxon>
        <taxon>Rhabditida</taxon>
        <taxon>Tylenchina</taxon>
        <taxon>Panagrolaimomorpha</taxon>
        <taxon>Strongyloidoidea</taxon>
        <taxon>Steinernematidae</taxon>
        <taxon>Steinernema</taxon>
    </lineage>
</organism>
<reference evidence="1 2" key="2">
    <citation type="journal article" date="2019" name="G3 (Bethesda)">
        <title>Hybrid Assembly of the Genome of the Entomopathogenic Nematode Steinernema carpocapsae Identifies the X-Chromosome.</title>
        <authorList>
            <person name="Serra L."/>
            <person name="Macchietto M."/>
            <person name="Macias-Munoz A."/>
            <person name="McGill C.J."/>
            <person name="Rodriguez I.M."/>
            <person name="Rodriguez B."/>
            <person name="Murad R."/>
            <person name="Mortazavi A."/>
        </authorList>
    </citation>
    <scope>NUCLEOTIDE SEQUENCE [LARGE SCALE GENOMIC DNA]</scope>
    <source>
        <strain evidence="1 2">ALL</strain>
    </source>
</reference>
<keyword evidence="2" id="KW-1185">Reference proteome</keyword>
<dbReference type="EMBL" id="AZBU02000009">
    <property type="protein sequence ID" value="TKR64959.1"/>
    <property type="molecule type" value="Genomic_DNA"/>
</dbReference>
<protein>
    <submittedName>
        <fullName evidence="1">Uncharacterized protein</fullName>
    </submittedName>
</protein>
<comment type="caution">
    <text evidence="1">The sequence shown here is derived from an EMBL/GenBank/DDBJ whole genome shotgun (WGS) entry which is preliminary data.</text>
</comment>
<accession>A0A4U5M7R0</accession>
<sequence>MSLTKSGKQAHVFLFQARNLKASNSFNRRTAKSGKHKILTKTQQNGNKWANRFSCAKRETRLGPTTPNILAILDPNGEPMGPTEIGHAAHRTAMADDDMRVVVAERYYLPSHRHPLGVLVVLFFEPMTKS</sequence>
<evidence type="ECO:0000313" key="2">
    <source>
        <dbReference type="Proteomes" id="UP000298663"/>
    </source>
</evidence>